<feature type="domain" description="Methyltransferase small" evidence="6">
    <location>
        <begin position="93"/>
        <end position="189"/>
    </location>
</feature>
<keyword evidence="2" id="KW-0489">Methyltransferase</keyword>
<dbReference type="InterPro" id="IPR050320">
    <property type="entry name" value="N5-glutamine_MTase"/>
</dbReference>
<evidence type="ECO:0000256" key="1">
    <source>
        <dbReference type="ARBA" id="ARBA00012771"/>
    </source>
</evidence>
<sequence length="287" mass="33816">MFSLYQISNKSWYQKYFYHQDQEIILAYLIQQERTFIFTHPEFKFSLTILLRFLYYLSRRRQDYPLAYLVQKKEFYNLTFTVNKHTLIPRPESELFIDQINIIQPAQEKISDLGTSSGCLVITAAKLWPNNQFFGSDISKKALQIARCNGHAHATNITLLTGDLLTPYYQNNIKPTIILANLPYLKPEELKEKTILHEPRGALLGGNNGLRVYKRLLEQINQYHYQPKFLFLEINPEQVTQMTYLLQQKMPAYQYDLITDTQGLNRLVKIYLSSTKQELALNKFINR</sequence>
<feature type="domain" description="Release factor glutamine methyltransferase N-terminal" evidence="7">
    <location>
        <begin position="21"/>
        <end position="70"/>
    </location>
</feature>
<dbReference type="Gene3D" id="3.40.50.150">
    <property type="entry name" value="Vaccinia Virus protein VP39"/>
    <property type="match status" value="1"/>
</dbReference>
<dbReference type="InterPro" id="IPR040758">
    <property type="entry name" value="PrmC_N"/>
</dbReference>
<protein>
    <recommendedName>
        <fullName evidence="1">peptide chain release factor N(5)-glutamine methyltransferase</fullName>
        <ecNumber evidence="1">2.1.1.297</ecNumber>
    </recommendedName>
</protein>
<dbReference type="EMBL" id="PFPO01000004">
    <property type="protein sequence ID" value="PIZ99907.1"/>
    <property type="molecule type" value="Genomic_DNA"/>
</dbReference>
<evidence type="ECO:0000259" key="6">
    <source>
        <dbReference type="Pfam" id="PF05175"/>
    </source>
</evidence>
<dbReference type="GO" id="GO:0032259">
    <property type="term" value="P:methylation"/>
    <property type="evidence" value="ECO:0007669"/>
    <property type="project" value="UniProtKB-KW"/>
</dbReference>
<keyword evidence="4" id="KW-0949">S-adenosyl-L-methionine</keyword>
<name>A0A2M7VGN7_9BACT</name>
<comment type="caution">
    <text evidence="8">The sequence shown here is derived from an EMBL/GenBank/DDBJ whole genome shotgun (WGS) entry which is preliminary data.</text>
</comment>
<organism evidence="8 9">
    <name type="scientific">Candidatus Komeilibacteria bacterium CG_4_10_14_0_2_um_filter_37_10</name>
    <dbReference type="NCBI Taxonomy" id="1974470"/>
    <lineage>
        <taxon>Bacteria</taxon>
        <taxon>Candidatus Komeiliibacteriota</taxon>
    </lineage>
</organism>
<dbReference type="InterPro" id="IPR004556">
    <property type="entry name" value="HemK-like"/>
</dbReference>
<reference evidence="9" key="1">
    <citation type="submission" date="2017-09" db="EMBL/GenBank/DDBJ databases">
        <title>Depth-based differentiation of microbial function through sediment-hosted aquifers and enrichment of novel symbionts in the deep terrestrial subsurface.</title>
        <authorList>
            <person name="Probst A.J."/>
            <person name="Ladd B."/>
            <person name="Jarett J.K."/>
            <person name="Geller-Mcgrath D.E."/>
            <person name="Sieber C.M.K."/>
            <person name="Emerson J.B."/>
            <person name="Anantharaman K."/>
            <person name="Thomas B.C."/>
            <person name="Malmstrom R."/>
            <person name="Stieglmeier M."/>
            <person name="Klingl A."/>
            <person name="Woyke T."/>
            <person name="Ryan C.M."/>
            <person name="Banfield J.F."/>
        </authorList>
    </citation>
    <scope>NUCLEOTIDE SEQUENCE [LARGE SCALE GENOMIC DNA]</scope>
</reference>
<dbReference type="Proteomes" id="UP000230405">
    <property type="component" value="Unassembled WGS sequence"/>
</dbReference>
<comment type="catalytic activity">
    <reaction evidence="5">
        <text>L-glutaminyl-[peptide chain release factor] + S-adenosyl-L-methionine = N(5)-methyl-L-glutaminyl-[peptide chain release factor] + S-adenosyl-L-homocysteine + H(+)</text>
        <dbReference type="Rhea" id="RHEA:42896"/>
        <dbReference type="Rhea" id="RHEA-COMP:10271"/>
        <dbReference type="Rhea" id="RHEA-COMP:10272"/>
        <dbReference type="ChEBI" id="CHEBI:15378"/>
        <dbReference type="ChEBI" id="CHEBI:30011"/>
        <dbReference type="ChEBI" id="CHEBI:57856"/>
        <dbReference type="ChEBI" id="CHEBI:59789"/>
        <dbReference type="ChEBI" id="CHEBI:61891"/>
        <dbReference type="EC" id="2.1.1.297"/>
    </reaction>
</comment>
<evidence type="ECO:0000313" key="9">
    <source>
        <dbReference type="Proteomes" id="UP000230405"/>
    </source>
</evidence>
<gene>
    <name evidence="8" type="ORF">COX77_00155</name>
</gene>
<accession>A0A2M7VGN7</accession>
<dbReference type="NCBIfam" id="TIGR00536">
    <property type="entry name" value="hemK_fam"/>
    <property type="match status" value="1"/>
</dbReference>
<dbReference type="CDD" id="cd02440">
    <property type="entry name" value="AdoMet_MTases"/>
    <property type="match status" value="1"/>
</dbReference>
<dbReference type="SUPFAM" id="SSF53335">
    <property type="entry name" value="S-adenosyl-L-methionine-dependent methyltransferases"/>
    <property type="match status" value="1"/>
</dbReference>
<dbReference type="PANTHER" id="PTHR18895:SF74">
    <property type="entry name" value="MTRF1L RELEASE FACTOR GLUTAMINE METHYLTRANSFERASE"/>
    <property type="match status" value="1"/>
</dbReference>
<dbReference type="Gene3D" id="1.10.8.10">
    <property type="entry name" value="DNA helicase RuvA subunit, C-terminal domain"/>
    <property type="match status" value="1"/>
</dbReference>
<evidence type="ECO:0000259" key="7">
    <source>
        <dbReference type="Pfam" id="PF17827"/>
    </source>
</evidence>
<keyword evidence="3" id="KW-0808">Transferase</keyword>
<dbReference type="AlphaFoldDB" id="A0A2M7VGN7"/>
<dbReference type="Pfam" id="PF05175">
    <property type="entry name" value="MTS"/>
    <property type="match status" value="1"/>
</dbReference>
<evidence type="ECO:0000256" key="5">
    <source>
        <dbReference type="ARBA" id="ARBA00048391"/>
    </source>
</evidence>
<evidence type="ECO:0000256" key="2">
    <source>
        <dbReference type="ARBA" id="ARBA00022603"/>
    </source>
</evidence>
<evidence type="ECO:0000313" key="8">
    <source>
        <dbReference type="EMBL" id="PIZ99907.1"/>
    </source>
</evidence>
<dbReference type="InterPro" id="IPR029063">
    <property type="entry name" value="SAM-dependent_MTases_sf"/>
</dbReference>
<evidence type="ECO:0000256" key="3">
    <source>
        <dbReference type="ARBA" id="ARBA00022679"/>
    </source>
</evidence>
<dbReference type="Pfam" id="PF17827">
    <property type="entry name" value="PrmC_N"/>
    <property type="match status" value="1"/>
</dbReference>
<evidence type="ECO:0000256" key="4">
    <source>
        <dbReference type="ARBA" id="ARBA00022691"/>
    </source>
</evidence>
<dbReference type="GO" id="GO:0102559">
    <property type="term" value="F:peptide chain release factor N(5)-glutamine methyltransferase activity"/>
    <property type="evidence" value="ECO:0007669"/>
    <property type="project" value="UniProtKB-EC"/>
</dbReference>
<proteinExistence type="predicted"/>
<dbReference type="EC" id="2.1.1.297" evidence="1"/>
<dbReference type="InterPro" id="IPR007848">
    <property type="entry name" value="Small_mtfrase_dom"/>
</dbReference>
<dbReference type="PANTHER" id="PTHR18895">
    <property type="entry name" value="HEMK METHYLTRANSFERASE"/>
    <property type="match status" value="1"/>
</dbReference>